<reference evidence="1 2" key="1">
    <citation type="submission" date="2016-11" db="EMBL/GenBank/DDBJ databases">
        <title>Study of marine rhodopsin-containing bacteria.</title>
        <authorList>
            <person name="Yoshizawa S."/>
            <person name="Kumagai Y."/>
            <person name="Kogure K."/>
        </authorList>
    </citation>
    <scope>NUCLEOTIDE SEQUENCE [LARGE SCALE GENOMIC DNA]</scope>
    <source>
        <strain evidence="1 2">SAORIC-28</strain>
    </source>
</reference>
<dbReference type="RefSeq" id="WP_095511887.1">
    <property type="nucleotide sequence ID" value="NZ_MQWD01000001.1"/>
</dbReference>
<dbReference type="OrthoDB" id="1271679at2"/>
<proteinExistence type="predicted"/>
<sequence length="132" mass="14600">MTERDRILLSLRPDVYASPAAATTELEAFLHRTLRPVLKLQNETLLALVAADVRKRVPGFDGFAPDDQRERLAETLRRDSRLKRVLLGVVYGALTQGELAFALAHEPEVRRRVVALLAERVTSQTGTVAGAV</sequence>
<keyword evidence="2" id="KW-1185">Reference proteome</keyword>
<name>A0A271J563_9BACT</name>
<dbReference type="EMBL" id="MQWD01000001">
    <property type="protein sequence ID" value="PAP78204.1"/>
    <property type="molecule type" value="Genomic_DNA"/>
</dbReference>
<gene>
    <name evidence="1" type="ORF">BSZ37_18110</name>
</gene>
<evidence type="ECO:0000313" key="2">
    <source>
        <dbReference type="Proteomes" id="UP000216339"/>
    </source>
</evidence>
<organism evidence="1 2">
    <name type="scientific">Rubrivirga marina</name>
    <dbReference type="NCBI Taxonomy" id="1196024"/>
    <lineage>
        <taxon>Bacteria</taxon>
        <taxon>Pseudomonadati</taxon>
        <taxon>Rhodothermota</taxon>
        <taxon>Rhodothermia</taxon>
        <taxon>Rhodothermales</taxon>
        <taxon>Rubricoccaceae</taxon>
        <taxon>Rubrivirga</taxon>
    </lineage>
</organism>
<evidence type="ECO:0000313" key="1">
    <source>
        <dbReference type="EMBL" id="PAP78204.1"/>
    </source>
</evidence>
<evidence type="ECO:0008006" key="3">
    <source>
        <dbReference type="Google" id="ProtNLM"/>
    </source>
</evidence>
<comment type="caution">
    <text evidence="1">The sequence shown here is derived from an EMBL/GenBank/DDBJ whole genome shotgun (WGS) entry which is preliminary data.</text>
</comment>
<dbReference type="AlphaFoldDB" id="A0A271J563"/>
<accession>A0A271J563</accession>
<dbReference type="Proteomes" id="UP000216339">
    <property type="component" value="Unassembled WGS sequence"/>
</dbReference>
<protein>
    <recommendedName>
        <fullName evidence="3">Glyoxalase</fullName>
    </recommendedName>
</protein>